<proteinExistence type="predicted"/>
<dbReference type="EMBL" id="ML179108">
    <property type="protein sequence ID" value="THV00156.1"/>
    <property type="molecule type" value="Genomic_DNA"/>
</dbReference>
<gene>
    <name evidence="2" type="ORF">K435DRAFT_964173</name>
</gene>
<dbReference type="Proteomes" id="UP000297245">
    <property type="component" value="Unassembled WGS sequence"/>
</dbReference>
<name>A0A4V4HGU1_DENBC</name>
<reference evidence="2 3" key="1">
    <citation type="journal article" date="2019" name="Nat. Ecol. Evol.">
        <title>Megaphylogeny resolves global patterns of mushroom evolution.</title>
        <authorList>
            <person name="Varga T."/>
            <person name="Krizsan K."/>
            <person name="Foldi C."/>
            <person name="Dima B."/>
            <person name="Sanchez-Garcia M."/>
            <person name="Sanchez-Ramirez S."/>
            <person name="Szollosi G.J."/>
            <person name="Szarkandi J.G."/>
            <person name="Papp V."/>
            <person name="Albert L."/>
            <person name="Andreopoulos W."/>
            <person name="Angelini C."/>
            <person name="Antonin V."/>
            <person name="Barry K.W."/>
            <person name="Bougher N.L."/>
            <person name="Buchanan P."/>
            <person name="Buyck B."/>
            <person name="Bense V."/>
            <person name="Catcheside P."/>
            <person name="Chovatia M."/>
            <person name="Cooper J."/>
            <person name="Damon W."/>
            <person name="Desjardin D."/>
            <person name="Finy P."/>
            <person name="Geml J."/>
            <person name="Haridas S."/>
            <person name="Hughes K."/>
            <person name="Justo A."/>
            <person name="Karasinski D."/>
            <person name="Kautmanova I."/>
            <person name="Kiss B."/>
            <person name="Kocsube S."/>
            <person name="Kotiranta H."/>
            <person name="LaButti K.M."/>
            <person name="Lechner B.E."/>
            <person name="Liimatainen K."/>
            <person name="Lipzen A."/>
            <person name="Lukacs Z."/>
            <person name="Mihaltcheva S."/>
            <person name="Morgado L.N."/>
            <person name="Niskanen T."/>
            <person name="Noordeloos M.E."/>
            <person name="Ohm R.A."/>
            <person name="Ortiz-Santana B."/>
            <person name="Ovrebo C."/>
            <person name="Racz N."/>
            <person name="Riley R."/>
            <person name="Savchenko A."/>
            <person name="Shiryaev A."/>
            <person name="Soop K."/>
            <person name="Spirin V."/>
            <person name="Szebenyi C."/>
            <person name="Tomsovsky M."/>
            <person name="Tulloss R.E."/>
            <person name="Uehling J."/>
            <person name="Grigoriev I.V."/>
            <person name="Vagvolgyi C."/>
            <person name="Papp T."/>
            <person name="Martin F.M."/>
            <person name="Miettinen O."/>
            <person name="Hibbett D.S."/>
            <person name="Nagy L.G."/>
        </authorList>
    </citation>
    <scope>NUCLEOTIDE SEQUENCE [LARGE SCALE GENOMIC DNA]</scope>
    <source>
        <strain evidence="2 3">CBS 962.96</strain>
    </source>
</reference>
<feature type="region of interest" description="Disordered" evidence="1">
    <location>
        <begin position="35"/>
        <end position="59"/>
    </location>
</feature>
<accession>A0A4V4HGU1</accession>
<evidence type="ECO:0000256" key="1">
    <source>
        <dbReference type="SAM" id="MobiDB-lite"/>
    </source>
</evidence>
<evidence type="ECO:0000313" key="2">
    <source>
        <dbReference type="EMBL" id="THV00156.1"/>
    </source>
</evidence>
<dbReference type="AlphaFoldDB" id="A0A4V4HGU1"/>
<organism evidence="2 3">
    <name type="scientific">Dendrothele bispora (strain CBS 962.96)</name>
    <dbReference type="NCBI Taxonomy" id="1314807"/>
    <lineage>
        <taxon>Eukaryota</taxon>
        <taxon>Fungi</taxon>
        <taxon>Dikarya</taxon>
        <taxon>Basidiomycota</taxon>
        <taxon>Agaricomycotina</taxon>
        <taxon>Agaricomycetes</taxon>
        <taxon>Agaricomycetidae</taxon>
        <taxon>Agaricales</taxon>
        <taxon>Agaricales incertae sedis</taxon>
        <taxon>Dendrothele</taxon>
    </lineage>
</organism>
<sequence>MMYLAAHLGASRTPVFSSWTLPGLIDSSSSSSCNSDYSQNNVPKTNVSTGNLQNHASSRSQLAPPFTSLCFSFMCSLHTQGEVSSATSSSSSFQVLPPSSARVNSHPAHSSGHILSEIGENTLSACLASLAEAGSDWIITASSALPATLTSPFFLLKPTRGTATKLLPRVLLRHNLRALSYAFALPSRSVLLAYVAVSRRSCHL</sequence>
<feature type="compositionally biased region" description="Polar residues" evidence="1">
    <location>
        <begin position="42"/>
        <end position="59"/>
    </location>
</feature>
<evidence type="ECO:0000313" key="3">
    <source>
        <dbReference type="Proteomes" id="UP000297245"/>
    </source>
</evidence>
<keyword evidence="3" id="KW-1185">Reference proteome</keyword>
<protein>
    <submittedName>
        <fullName evidence="2">Uncharacterized protein</fullName>
    </submittedName>
</protein>